<feature type="domain" description="ChsH2 rubredoxin-like zinc ribbon" evidence="2">
    <location>
        <begin position="25"/>
        <end position="55"/>
    </location>
</feature>
<accession>X0W592</accession>
<name>X0W592_9ZZZZ</name>
<dbReference type="PANTHER" id="PTHR34075:SF5">
    <property type="entry name" value="BLR3430 PROTEIN"/>
    <property type="match status" value="1"/>
</dbReference>
<dbReference type="SUPFAM" id="SSF50249">
    <property type="entry name" value="Nucleic acid-binding proteins"/>
    <property type="match status" value="1"/>
</dbReference>
<dbReference type="InterPro" id="IPR022002">
    <property type="entry name" value="ChsH2_Znr"/>
</dbReference>
<reference evidence="3" key="1">
    <citation type="journal article" date="2014" name="Front. Microbiol.">
        <title>High frequency of phylogenetically diverse reductive dehalogenase-homologous genes in deep subseafloor sedimentary metagenomes.</title>
        <authorList>
            <person name="Kawai M."/>
            <person name="Futagami T."/>
            <person name="Toyoda A."/>
            <person name="Takaki Y."/>
            <person name="Nishi S."/>
            <person name="Hori S."/>
            <person name="Arai W."/>
            <person name="Tsubouchi T."/>
            <person name="Morono Y."/>
            <person name="Uchiyama I."/>
            <person name="Ito T."/>
            <person name="Fujiyama A."/>
            <person name="Inagaki F."/>
            <person name="Takami H."/>
        </authorList>
    </citation>
    <scope>NUCLEOTIDE SEQUENCE</scope>
    <source>
        <strain evidence="3">Expedition CK06-06</strain>
    </source>
</reference>
<dbReference type="Pfam" id="PF01796">
    <property type="entry name" value="OB_ChsH2_C"/>
    <property type="match status" value="1"/>
</dbReference>
<organism evidence="3">
    <name type="scientific">marine sediment metagenome</name>
    <dbReference type="NCBI Taxonomy" id="412755"/>
    <lineage>
        <taxon>unclassified sequences</taxon>
        <taxon>metagenomes</taxon>
        <taxon>ecological metagenomes</taxon>
    </lineage>
</organism>
<gene>
    <name evidence="3" type="ORF">S01H1_57387</name>
</gene>
<proteinExistence type="predicted"/>
<comment type="caution">
    <text evidence="3">The sequence shown here is derived from an EMBL/GenBank/DDBJ whole genome shotgun (WGS) entry which is preliminary data.</text>
</comment>
<evidence type="ECO:0000259" key="2">
    <source>
        <dbReference type="Pfam" id="PF12172"/>
    </source>
</evidence>
<dbReference type="InterPro" id="IPR012340">
    <property type="entry name" value="NA-bd_OB-fold"/>
</dbReference>
<feature type="domain" description="ChsH2 C-terminal OB-fold" evidence="1">
    <location>
        <begin position="58"/>
        <end position="103"/>
    </location>
</feature>
<protein>
    <recommendedName>
        <fullName evidence="4">DUF35 domain-containing protein</fullName>
    </recommendedName>
</protein>
<dbReference type="Gene3D" id="6.10.30.10">
    <property type="match status" value="1"/>
</dbReference>
<evidence type="ECO:0008006" key="4">
    <source>
        <dbReference type="Google" id="ProtNLM"/>
    </source>
</evidence>
<dbReference type="InterPro" id="IPR002878">
    <property type="entry name" value="ChsH2_C"/>
</dbReference>
<dbReference type="Pfam" id="PF12172">
    <property type="entry name" value="zf-ChsH2"/>
    <property type="match status" value="1"/>
</dbReference>
<dbReference type="PANTHER" id="PTHR34075">
    <property type="entry name" value="BLR3430 PROTEIN"/>
    <property type="match status" value="1"/>
</dbReference>
<sequence>MSFENFGIVSFTAETKASDFVGYLEKGKVMATRCRRCGTNYFPPRLDCSKCVGSDVEWFEIKGNGRLVTYTVVNYGPTGFEDDAPYTLAIADFDGVRVFGRLSKGIK</sequence>
<feature type="non-terminal residue" evidence="3">
    <location>
        <position position="107"/>
    </location>
</feature>
<evidence type="ECO:0000259" key="1">
    <source>
        <dbReference type="Pfam" id="PF01796"/>
    </source>
</evidence>
<dbReference type="EMBL" id="BARS01037422">
    <property type="protein sequence ID" value="GAG26034.1"/>
    <property type="molecule type" value="Genomic_DNA"/>
</dbReference>
<evidence type="ECO:0000313" key="3">
    <source>
        <dbReference type="EMBL" id="GAG26034.1"/>
    </source>
</evidence>
<dbReference type="AlphaFoldDB" id="X0W592"/>
<dbReference type="InterPro" id="IPR052513">
    <property type="entry name" value="Thioester_dehydratase-like"/>
</dbReference>